<reference evidence="1 2" key="1">
    <citation type="submission" date="2014-04" db="EMBL/GenBank/DDBJ databases">
        <authorList>
            <consortium name="DOE Joint Genome Institute"/>
            <person name="Kuo A."/>
            <person name="Kohler A."/>
            <person name="Costa M.D."/>
            <person name="Nagy L.G."/>
            <person name="Floudas D."/>
            <person name="Copeland A."/>
            <person name="Barry K.W."/>
            <person name="Cichocki N."/>
            <person name="Veneault-Fourrey C."/>
            <person name="LaButti K."/>
            <person name="Lindquist E.A."/>
            <person name="Lipzen A."/>
            <person name="Lundell T."/>
            <person name="Morin E."/>
            <person name="Murat C."/>
            <person name="Sun H."/>
            <person name="Tunlid A."/>
            <person name="Henrissat B."/>
            <person name="Grigoriev I.V."/>
            <person name="Hibbett D.S."/>
            <person name="Martin F."/>
            <person name="Nordberg H.P."/>
            <person name="Cantor M.N."/>
            <person name="Hua S.X."/>
        </authorList>
    </citation>
    <scope>NUCLEOTIDE SEQUENCE [LARGE SCALE GENOMIC DNA]</scope>
    <source>
        <strain evidence="1 2">Marx 270</strain>
    </source>
</reference>
<proteinExistence type="predicted"/>
<accession>A0A0C3JKA5</accession>
<dbReference type="OrthoDB" id="2693386at2759"/>
<dbReference type="AlphaFoldDB" id="A0A0C3JKA5"/>
<evidence type="ECO:0000313" key="1">
    <source>
        <dbReference type="EMBL" id="KIN98021.1"/>
    </source>
</evidence>
<dbReference type="HOGENOM" id="CLU_146177_1_0_1"/>
<dbReference type="EMBL" id="KN832020">
    <property type="protein sequence ID" value="KIN98021.1"/>
    <property type="molecule type" value="Genomic_DNA"/>
</dbReference>
<dbReference type="Proteomes" id="UP000054217">
    <property type="component" value="Unassembled WGS sequence"/>
</dbReference>
<protein>
    <submittedName>
        <fullName evidence="1">Uncharacterized protein</fullName>
    </submittedName>
</protein>
<keyword evidence="2" id="KW-1185">Reference proteome</keyword>
<dbReference type="InParanoid" id="A0A0C3JKA5"/>
<sequence length="146" mass="16703">MLLFIICLREDHQIIDVDHEDVLHVTEDVIHHVLEGGRRVAEAKVHDQWFISAFMSPDLTEGGFPFISFLDTNIVVSPSEIHLGEEFTPLEPVDELRNEGERIRILDRVFIKVPVVLHHALLPILLRDEEHRGCLRGLRGADVSFS</sequence>
<name>A0A0C3JKA5_PISTI</name>
<reference evidence="2" key="2">
    <citation type="submission" date="2015-01" db="EMBL/GenBank/DDBJ databases">
        <title>Evolutionary Origins and Diversification of the Mycorrhizal Mutualists.</title>
        <authorList>
            <consortium name="DOE Joint Genome Institute"/>
            <consortium name="Mycorrhizal Genomics Consortium"/>
            <person name="Kohler A."/>
            <person name="Kuo A."/>
            <person name="Nagy L.G."/>
            <person name="Floudas D."/>
            <person name="Copeland A."/>
            <person name="Barry K.W."/>
            <person name="Cichocki N."/>
            <person name="Veneault-Fourrey C."/>
            <person name="LaButti K."/>
            <person name="Lindquist E.A."/>
            <person name="Lipzen A."/>
            <person name="Lundell T."/>
            <person name="Morin E."/>
            <person name="Murat C."/>
            <person name="Riley R."/>
            <person name="Ohm R."/>
            <person name="Sun H."/>
            <person name="Tunlid A."/>
            <person name="Henrissat B."/>
            <person name="Grigoriev I.V."/>
            <person name="Hibbett D.S."/>
            <person name="Martin F."/>
        </authorList>
    </citation>
    <scope>NUCLEOTIDE SEQUENCE [LARGE SCALE GENOMIC DNA]</scope>
    <source>
        <strain evidence="2">Marx 270</strain>
    </source>
</reference>
<organism evidence="1 2">
    <name type="scientific">Pisolithus tinctorius Marx 270</name>
    <dbReference type="NCBI Taxonomy" id="870435"/>
    <lineage>
        <taxon>Eukaryota</taxon>
        <taxon>Fungi</taxon>
        <taxon>Dikarya</taxon>
        <taxon>Basidiomycota</taxon>
        <taxon>Agaricomycotina</taxon>
        <taxon>Agaricomycetes</taxon>
        <taxon>Agaricomycetidae</taxon>
        <taxon>Boletales</taxon>
        <taxon>Sclerodermatineae</taxon>
        <taxon>Pisolithaceae</taxon>
        <taxon>Pisolithus</taxon>
    </lineage>
</organism>
<evidence type="ECO:0000313" key="2">
    <source>
        <dbReference type="Proteomes" id="UP000054217"/>
    </source>
</evidence>
<gene>
    <name evidence="1" type="ORF">M404DRAFT_158633</name>
</gene>